<evidence type="ECO:0000256" key="3">
    <source>
        <dbReference type="ARBA" id="ARBA00022527"/>
    </source>
</evidence>
<keyword evidence="28" id="KW-1185">Reference proteome</keyword>
<dbReference type="SMART" id="SM00108">
    <property type="entry name" value="B_lectin"/>
    <property type="match status" value="1"/>
</dbReference>
<dbReference type="PROSITE" id="PS50927">
    <property type="entry name" value="BULB_LECTIN"/>
    <property type="match status" value="1"/>
</dbReference>
<dbReference type="CDD" id="cd00028">
    <property type="entry name" value="B_lectin"/>
    <property type="match status" value="1"/>
</dbReference>
<feature type="domain" description="Protein kinase" evidence="24">
    <location>
        <begin position="499"/>
        <end position="780"/>
    </location>
</feature>
<gene>
    <name evidence="27" type="ORF">PVAP13_4KG401700</name>
</gene>
<evidence type="ECO:0000256" key="20">
    <source>
        <dbReference type="PIRNR" id="PIRNR000641"/>
    </source>
</evidence>
<keyword evidence="9" id="KW-0430">Lectin</keyword>
<feature type="binding site" evidence="21">
    <location>
        <position position="529"/>
    </location>
    <ligand>
        <name>ATP</name>
        <dbReference type="ChEBI" id="CHEBI:30616"/>
    </ligand>
</feature>
<evidence type="ECO:0000256" key="19">
    <source>
        <dbReference type="ARBA" id="ARBA00048679"/>
    </source>
</evidence>
<evidence type="ECO:0000256" key="5">
    <source>
        <dbReference type="ARBA" id="ARBA00022553"/>
    </source>
</evidence>
<keyword evidence="3 20" id="KW-0723">Serine/threonine-protein kinase</keyword>
<dbReference type="SUPFAM" id="SSF51110">
    <property type="entry name" value="alpha-D-mannose-specific plant lectins"/>
    <property type="match status" value="1"/>
</dbReference>
<dbReference type="CDD" id="cd01098">
    <property type="entry name" value="PAN_AP_plant"/>
    <property type="match status" value="1"/>
</dbReference>
<dbReference type="PIRSF" id="PIRSF000641">
    <property type="entry name" value="SRK"/>
    <property type="match status" value="1"/>
</dbReference>
<dbReference type="Gene3D" id="3.30.200.20">
    <property type="entry name" value="Phosphorylase Kinase, domain 1"/>
    <property type="match status" value="1"/>
</dbReference>
<dbReference type="GO" id="GO:0051707">
    <property type="term" value="P:response to other organism"/>
    <property type="evidence" value="ECO:0007669"/>
    <property type="project" value="UniProtKB-ARBA"/>
</dbReference>
<evidence type="ECO:0000259" key="24">
    <source>
        <dbReference type="PROSITE" id="PS50011"/>
    </source>
</evidence>
<dbReference type="AlphaFoldDB" id="A0A8T0TXW3"/>
<keyword evidence="15" id="KW-1015">Disulfide bond</keyword>
<dbReference type="GO" id="GO:0048544">
    <property type="term" value="P:recognition of pollen"/>
    <property type="evidence" value="ECO:0007669"/>
    <property type="project" value="InterPro"/>
</dbReference>
<evidence type="ECO:0000256" key="21">
    <source>
        <dbReference type="PROSITE-ProRule" id="PRU10141"/>
    </source>
</evidence>
<dbReference type="PROSITE" id="PS00107">
    <property type="entry name" value="PROTEIN_KINASE_ATP"/>
    <property type="match status" value="1"/>
</dbReference>
<protein>
    <recommendedName>
        <fullName evidence="20">Receptor-like serine/threonine-protein kinase</fullName>
        <ecNumber evidence="20">2.7.11.1</ecNumber>
    </recommendedName>
</protein>
<evidence type="ECO:0000256" key="11">
    <source>
        <dbReference type="ARBA" id="ARBA00022777"/>
    </source>
</evidence>
<comment type="caution">
    <text evidence="27">The sequence shown here is derived from an EMBL/GenBank/DDBJ whole genome shotgun (WGS) entry which is preliminary data.</text>
</comment>
<dbReference type="FunFam" id="3.30.200.20:FF:000178">
    <property type="entry name" value="serine/threonine-protein kinase PBS1-like"/>
    <property type="match status" value="1"/>
</dbReference>
<evidence type="ECO:0000256" key="22">
    <source>
        <dbReference type="SAM" id="Phobius"/>
    </source>
</evidence>
<dbReference type="InterPro" id="IPR036426">
    <property type="entry name" value="Bulb-type_lectin_dom_sf"/>
</dbReference>
<dbReference type="FunFam" id="2.90.10.10:FF:000009">
    <property type="entry name" value="Receptor-like serine/threonine-protein kinase SD1-8"/>
    <property type="match status" value="1"/>
</dbReference>
<dbReference type="PANTHER" id="PTHR47974">
    <property type="entry name" value="OS07G0415500 PROTEIN"/>
    <property type="match status" value="1"/>
</dbReference>
<evidence type="ECO:0000256" key="6">
    <source>
        <dbReference type="ARBA" id="ARBA00022679"/>
    </source>
</evidence>
<keyword evidence="4" id="KW-0245">EGF-like domain</keyword>
<dbReference type="GO" id="GO:0004674">
    <property type="term" value="F:protein serine/threonine kinase activity"/>
    <property type="evidence" value="ECO:0007669"/>
    <property type="project" value="UniProtKB-KW"/>
</dbReference>
<evidence type="ECO:0000259" key="26">
    <source>
        <dbReference type="PROSITE" id="PS50948"/>
    </source>
</evidence>
<dbReference type="InterPro" id="IPR003609">
    <property type="entry name" value="Pan_app"/>
</dbReference>
<dbReference type="PROSITE" id="PS50011">
    <property type="entry name" value="PROTEIN_KINASE_DOM"/>
    <property type="match status" value="1"/>
</dbReference>
<evidence type="ECO:0000256" key="7">
    <source>
        <dbReference type="ARBA" id="ARBA00022692"/>
    </source>
</evidence>
<proteinExistence type="inferred from homology"/>
<keyword evidence="2" id="KW-1003">Cell membrane</keyword>
<keyword evidence="17" id="KW-0325">Glycoprotein</keyword>
<dbReference type="PROSITE" id="PS50948">
    <property type="entry name" value="PAN"/>
    <property type="match status" value="1"/>
</dbReference>
<comment type="subcellular location">
    <subcellularLocation>
        <location evidence="1">Cell membrane</location>
        <topology evidence="1">Single-pass type I membrane protein</topology>
    </subcellularLocation>
</comment>
<keyword evidence="7 22" id="KW-0812">Transmembrane</keyword>
<dbReference type="OrthoDB" id="643280at2759"/>
<dbReference type="Pfam" id="PF00069">
    <property type="entry name" value="Pkinase"/>
    <property type="match status" value="1"/>
</dbReference>
<evidence type="ECO:0000313" key="27">
    <source>
        <dbReference type="EMBL" id="KAG2613783.1"/>
    </source>
</evidence>
<dbReference type="FunFam" id="1.10.510.10:FF:000537">
    <property type="entry name" value="Putative receptor-like protein kinase"/>
    <property type="match status" value="1"/>
</dbReference>
<dbReference type="Pfam" id="PF01453">
    <property type="entry name" value="B_lectin"/>
    <property type="match status" value="1"/>
</dbReference>
<keyword evidence="11 20" id="KW-0418">Kinase</keyword>
<evidence type="ECO:0000313" key="28">
    <source>
        <dbReference type="Proteomes" id="UP000823388"/>
    </source>
</evidence>
<evidence type="ECO:0000256" key="12">
    <source>
        <dbReference type="ARBA" id="ARBA00022840"/>
    </source>
</evidence>
<evidence type="ECO:0000256" key="13">
    <source>
        <dbReference type="ARBA" id="ARBA00022989"/>
    </source>
</evidence>
<feature type="signal peptide" evidence="23">
    <location>
        <begin position="1"/>
        <end position="20"/>
    </location>
</feature>
<dbReference type="Proteomes" id="UP000823388">
    <property type="component" value="Chromosome 4K"/>
</dbReference>
<keyword evidence="12 20" id="KW-0067">ATP-binding</keyword>
<accession>A0A8T0TXW3</accession>
<dbReference type="Gene3D" id="2.90.10.10">
    <property type="entry name" value="Bulb-type lectin domain"/>
    <property type="match status" value="1"/>
</dbReference>
<dbReference type="InterPro" id="IPR024171">
    <property type="entry name" value="SRK-like_kinase"/>
</dbReference>
<evidence type="ECO:0000256" key="9">
    <source>
        <dbReference type="ARBA" id="ARBA00022734"/>
    </source>
</evidence>
<dbReference type="GO" id="GO:0005886">
    <property type="term" value="C:plasma membrane"/>
    <property type="evidence" value="ECO:0007669"/>
    <property type="project" value="UniProtKB-SubCell"/>
</dbReference>
<dbReference type="Gene3D" id="1.10.510.10">
    <property type="entry name" value="Transferase(Phosphotransferase) domain 1"/>
    <property type="match status" value="1"/>
</dbReference>
<comment type="catalytic activity">
    <reaction evidence="18 20">
        <text>L-threonyl-[protein] + ATP = O-phospho-L-threonyl-[protein] + ADP + H(+)</text>
        <dbReference type="Rhea" id="RHEA:46608"/>
        <dbReference type="Rhea" id="RHEA-COMP:11060"/>
        <dbReference type="Rhea" id="RHEA-COMP:11605"/>
        <dbReference type="ChEBI" id="CHEBI:15378"/>
        <dbReference type="ChEBI" id="CHEBI:30013"/>
        <dbReference type="ChEBI" id="CHEBI:30616"/>
        <dbReference type="ChEBI" id="CHEBI:61977"/>
        <dbReference type="ChEBI" id="CHEBI:456216"/>
        <dbReference type="EC" id="2.7.11.1"/>
    </reaction>
</comment>
<reference evidence="27" key="1">
    <citation type="submission" date="2020-05" db="EMBL/GenBank/DDBJ databases">
        <title>WGS assembly of Panicum virgatum.</title>
        <authorList>
            <person name="Lovell J.T."/>
            <person name="Jenkins J."/>
            <person name="Shu S."/>
            <person name="Juenger T.E."/>
            <person name="Schmutz J."/>
        </authorList>
    </citation>
    <scope>NUCLEOTIDE SEQUENCE</scope>
    <source>
        <strain evidence="27">AP13</strain>
    </source>
</reference>
<dbReference type="GO" id="GO:0030246">
    <property type="term" value="F:carbohydrate binding"/>
    <property type="evidence" value="ECO:0007669"/>
    <property type="project" value="UniProtKB-KW"/>
</dbReference>
<evidence type="ECO:0000256" key="18">
    <source>
        <dbReference type="ARBA" id="ARBA00047899"/>
    </source>
</evidence>
<dbReference type="Pfam" id="PF00954">
    <property type="entry name" value="S_locus_glycop"/>
    <property type="match status" value="1"/>
</dbReference>
<dbReference type="SUPFAM" id="SSF56112">
    <property type="entry name" value="Protein kinase-like (PK-like)"/>
    <property type="match status" value="1"/>
</dbReference>
<evidence type="ECO:0000256" key="2">
    <source>
        <dbReference type="ARBA" id="ARBA00022475"/>
    </source>
</evidence>
<dbReference type="InterPro" id="IPR017441">
    <property type="entry name" value="Protein_kinase_ATP_BS"/>
</dbReference>
<evidence type="ECO:0000256" key="14">
    <source>
        <dbReference type="ARBA" id="ARBA00023136"/>
    </source>
</evidence>
<feature type="domain" description="Apple" evidence="26">
    <location>
        <begin position="346"/>
        <end position="427"/>
    </location>
</feature>
<comment type="similarity">
    <text evidence="20">Belongs to the protein kinase superfamily. Ser/Thr protein kinase family.</text>
</comment>
<dbReference type="CDD" id="cd14066">
    <property type="entry name" value="STKc_IRAK"/>
    <property type="match status" value="1"/>
</dbReference>
<keyword evidence="10 20" id="KW-0547">Nucleotide-binding</keyword>
<dbReference type="PROSITE" id="PS00108">
    <property type="entry name" value="PROTEIN_KINASE_ST"/>
    <property type="match status" value="1"/>
</dbReference>
<evidence type="ECO:0000259" key="25">
    <source>
        <dbReference type="PROSITE" id="PS50927"/>
    </source>
</evidence>
<dbReference type="EMBL" id="CM029043">
    <property type="protein sequence ID" value="KAG2613783.1"/>
    <property type="molecule type" value="Genomic_DNA"/>
</dbReference>
<dbReference type="Pfam" id="PF08276">
    <property type="entry name" value="PAN_2"/>
    <property type="match status" value="1"/>
</dbReference>
<evidence type="ECO:0000256" key="1">
    <source>
        <dbReference type="ARBA" id="ARBA00004251"/>
    </source>
</evidence>
<evidence type="ECO:0000256" key="15">
    <source>
        <dbReference type="ARBA" id="ARBA00023157"/>
    </source>
</evidence>
<feature type="chain" id="PRO_5035765497" description="Receptor-like serine/threonine-protein kinase" evidence="23">
    <location>
        <begin position="21"/>
        <end position="807"/>
    </location>
</feature>
<evidence type="ECO:0000256" key="8">
    <source>
        <dbReference type="ARBA" id="ARBA00022729"/>
    </source>
</evidence>
<dbReference type="InterPro" id="IPR000858">
    <property type="entry name" value="S_locus_glycoprot_dom"/>
</dbReference>
<feature type="domain" description="Bulb-type lectin" evidence="25">
    <location>
        <begin position="25"/>
        <end position="156"/>
    </location>
</feature>
<keyword evidence="5" id="KW-0597">Phosphoprotein</keyword>
<dbReference type="EC" id="2.7.11.1" evidence="20"/>
<dbReference type="InterPro" id="IPR011009">
    <property type="entry name" value="Kinase-like_dom_sf"/>
</dbReference>
<dbReference type="GO" id="GO:0005524">
    <property type="term" value="F:ATP binding"/>
    <property type="evidence" value="ECO:0007669"/>
    <property type="project" value="UniProtKB-UniRule"/>
</dbReference>
<feature type="transmembrane region" description="Helical" evidence="22">
    <location>
        <begin position="441"/>
        <end position="464"/>
    </location>
</feature>
<dbReference type="SMART" id="SM00220">
    <property type="entry name" value="S_TKc"/>
    <property type="match status" value="1"/>
</dbReference>
<keyword evidence="14 22" id="KW-0472">Membrane</keyword>
<organism evidence="27 28">
    <name type="scientific">Panicum virgatum</name>
    <name type="common">Blackwell switchgrass</name>
    <dbReference type="NCBI Taxonomy" id="38727"/>
    <lineage>
        <taxon>Eukaryota</taxon>
        <taxon>Viridiplantae</taxon>
        <taxon>Streptophyta</taxon>
        <taxon>Embryophyta</taxon>
        <taxon>Tracheophyta</taxon>
        <taxon>Spermatophyta</taxon>
        <taxon>Magnoliopsida</taxon>
        <taxon>Liliopsida</taxon>
        <taxon>Poales</taxon>
        <taxon>Poaceae</taxon>
        <taxon>PACMAD clade</taxon>
        <taxon>Panicoideae</taxon>
        <taxon>Panicodae</taxon>
        <taxon>Paniceae</taxon>
        <taxon>Panicinae</taxon>
        <taxon>Panicum</taxon>
        <taxon>Panicum sect. Hiantes</taxon>
    </lineage>
</organism>
<keyword evidence="6 20" id="KW-0808">Transferase</keyword>
<keyword evidence="13 22" id="KW-1133">Transmembrane helix</keyword>
<evidence type="ECO:0000256" key="10">
    <source>
        <dbReference type="ARBA" id="ARBA00022741"/>
    </source>
</evidence>
<name>A0A8T0TXW3_PANVG</name>
<evidence type="ECO:0000256" key="4">
    <source>
        <dbReference type="ARBA" id="ARBA00022536"/>
    </source>
</evidence>
<comment type="catalytic activity">
    <reaction evidence="19 20">
        <text>L-seryl-[protein] + ATP = O-phospho-L-seryl-[protein] + ADP + H(+)</text>
        <dbReference type="Rhea" id="RHEA:17989"/>
        <dbReference type="Rhea" id="RHEA-COMP:9863"/>
        <dbReference type="Rhea" id="RHEA-COMP:11604"/>
        <dbReference type="ChEBI" id="CHEBI:15378"/>
        <dbReference type="ChEBI" id="CHEBI:29999"/>
        <dbReference type="ChEBI" id="CHEBI:30616"/>
        <dbReference type="ChEBI" id="CHEBI:83421"/>
        <dbReference type="ChEBI" id="CHEBI:456216"/>
        <dbReference type="EC" id="2.7.11.1"/>
    </reaction>
</comment>
<sequence>MASTALLLLPAMAIHGGITAWCFASDTISASSPISGDRTVVSRGGKFELGFFNPAGGGGSNYYVGIWYKKVVSQRTPVWVANRAAPVADPASSRLAVAADGNLVLTNEAGRLVWSSNVSSASGSNGDAAVAVAVILDTGNLVLRRESGEVLWQSVEHPTDTWLPGARLGMNKITGEVQALVSWKNAGDPAPGMYTLGIDPNGSSQYFTKWNRTVTSWSSGEWKDGVFAGVPEMISHYMYDFEFVSDANASYFTYSQQDPTVISRLVLDVSGQVRQIMWAPSAEWMIIWTEPHRLCDVYAVCGAFGVCNEKSEPYCSCPAGFRPSSAGDWELGDHSHGCRRNNPSRCDGGTNSSVHGDAFLPAPGVSLPINSSSAQASSARDCELACLRSCNCTAYSYGGHCSLWYGGLLNLEDTGGAMDDLLYLRVSAMDVPSSKGRKRTVVFVSIAVVASIILALSIIVFVVVRMYRKRQRSKTFMQAASEGSSLVAFKYGDVRRATKNFSEKLGGGSFGSVYKGTLPGGGVAIAVKKLEGRLCVGEKQFRNEVRTIGVIQHVNLVRLRGFSSRGSERLLVYDHMPNGSLDKALFGGASAVALSWRARFQIVLGAARGLLYLHEGCRDCIIHCDIKPENILLDKDLVPKVADFGLAKLLPRDFSRVLTTVRGTIGYLAPEWISGVPITVKADVYSYGMVLLEIVSGRRNARCWPATEQDPSLSGYFPLVAARKVSQGEALDGLLDERLRGDADPRELERACRVACWCVQDDETRRPTMEQVVQALEGVLAMDVPPVPTSLQALAGRPRFRLSDECA</sequence>
<dbReference type="InterPro" id="IPR008271">
    <property type="entry name" value="Ser/Thr_kinase_AS"/>
</dbReference>
<dbReference type="InterPro" id="IPR000719">
    <property type="entry name" value="Prot_kinase_dom"/>
</dbReference>
<evidence type="ECO:0000256" key="16">
    <source>
        <dbReference type="ARBA" id="ARBA00023170"/>
    </source>
</evidence>
<evidence type="ECO:0000256" key="17">
    <source>
        <dbReference type="ARBA" id="ARBA00023180"/>
    </source>
</evidence>
<dbReference type="PANTHER" id="PTHR47974:SF19">
    <property type="entry name" value="RECEPTOR-LIKE SERINE_THREONINE-PROTEIN KINASE"/>
    <property type="match status" value="1"/>
</dbReference>
<evidence type="ECO:0000256" key="23">
    <source>
        <dbReference type="SAM" id="SignalP"/>
    </source>
</evidence>
<keyword evidence="16" id="KW-0675">Receptor</keyword>
<dbReference type="InterPro" id="IPR001480">
    <property type="entry name" value="Bulb-type_lectin_dom"/>
</dbReference>
<dbReference type="SMART" id="SM00473">
    <property type="entry name" value="PAN_AP"/>
    <property type="match status" value="1"/>
</dbReference>
<keyword evidence="8 23" id="KW-0732">Signal</keyword>